<gene>
    <name evidence="2" type="ORF">GCM10025782_12090</name>
</gene>
<reference evidence="3" key="1">
    <citation type="journal article" date="2019" name="Int. J. Syst. Evol. Microbiol.">
        <title>The Global Catalogue of Microorganisms (GCM) 10K type strain sequencing project: providing services to taxonomists for standard genome sequencing and annotation.</title>
        <authorList>
            <consortium name="The Broad Institute Genomics Platform"/>
            <consortium name="The Broad Institute Genome Sequencing Center for Infectious Disease"/>
            <person name="Wu L."/>
            <person name="Ma J."/>
        </authorList>
    </citation>
    <scope>NUCLEOTIDE SEQUENCE [LARGE SCALE GENOMIC DNA]</scope>
    <source>
        <strain evidence="3">JCM 18961</strain>
    </source>
</reference>
<sequence length="174" mass="17937">MAAAAVVTPGPGAGPVATTPGYEVEQVTLQDQPTLVMRRTVDGQGIAPFMGAAFARVAEVAQQDGMFVCGPPFARVRPEPGGEVDLEVGFPVSGMVLGQGDVKASHLPGGPALRTTHRGDYSRSRVAHEALSAYAAQHGMAPAGDAWEVYLDGPDVAEPRTLVVLPTRPAADPG</sequence>
<organism evidence="2 3">
    <name type="scientific">Pedococcus ginsenosidimutans</name>
    <dbReference type="NCBI Taxonomy" id="490570"/>
    <lineage>
        <taxon>Bacteria</taxon>
        <taxon>Bacillati</taxon>
        <taxon>Actinomycetota</taxon>
        <taxon>Actinomycetes</taxon>
        <taxon>Micrococcales</taxon>
        <taxon>Intrasporangiaceae</taxon>
        <taxon>Pedococcus</taxon>
    </lineage>
</organism>
<dbReference type="Gene3D" id="3.20.80.10">
    <property type="entry name" value="Regulatory factor, effector binding domain"/>
    <property type="match status" value="1"/>
</dbReference>
<dbReference type="SMART" id="SM00871">
    <property type="entry name" value="AraC_E_bind"/>
    <property type="match status" value="1"/>
</dbReference>
<proteinExistence type="predicted"/>
<dbReference type="Proteomes" id="UP001500556">
    <property type="component" value="Unassembled WGS sequence"/>
</dbReference>
<keyword evidence="3" id="KW-1185">Reference proteome</keyword>
<name>A0ABP8Y019_9MICO</name>
<accession>A0ABP8Y019</accession>
<evidence type="ECO:0000313" key="3">
    <source>
        <dbReference type="Proteomes" id="UP001500556"/>
    </source>
</evidence>
<dbReference type="SUPFAM" id="SSF55136">
    <property type="entry name" value="Probable bacterial effector-binding domain"/>
    <property type="match status" value="1"/>
</dbReference>
<feature type="domain" description="AraC effector-binding" evidence="1">
    <location>
        <begin position="22"/>
        <end position="168"/>
    </location>
</feature>
<comment type="caution">
    <text evidence="2">The sequence shown here is derived from an EMBL/GenBank/DDBJ whole genome shotgun (WGS) entry which is preliminary data.</text>
</comment>
<protein>
    <recommendedName>
        <fullName evidence="1">AraC effector-binding domain-containing protein</fullName>
    </recommendedName>
</protein>
<dbReference type="InterPro" id="IPR010499">
    <property type="entry name" value="AraC_E-bd"/>
</dbReference>
<evidence type="ECO:0000313" key="2">
    <source>
        <dbReference type="EMBL" id="GAA4716679.1"/>
    </source>
</evidence>
<dbReference type="RefSeq" id="WP_345501859.1">
    <property type="nucleotide sequence ID" value="NZ_BAABLO010000004.1"/>
</dbReference>
<dbReference type="EMBL" id="BAABLO010000004">
    <property type="protein sequence ID" value="GAA4716679.1"/>
    <property type="molecule type" value="Genomic_DNA"/>
</dbReference>
<dbReference type="InterPro" id="IPR011256">
    <property type="entry name" value="Reg_factor_effector_dom_sf"/>
</dbReference>
<evidence type="ECO:0000259" key="1">
    <source>
        <dbReference type="SMART" id="SM00871"/>
    </source>
</evidence>